<feature type="compositionally biased region" description="Basic residues" evidence="1">
    <location>
        <begin position="90"/>
        <end position="103"/>
    </location>
</feature>
<accession>A0A937HDZ0</accession>
<organism evidence="2 3">
    <name type="scientific">PS1 clade bacterium</name>
    <dbReference type="NCBI Taxonomy" id="2175152"/>
    <lineage>
        <taxon>Bacteria</taxon>
        <taxon>Pseudomonadati</taxon>
        <taxon>Pseudomonadota</taxon>
        <taxon>Alphaproteobacteria</taxon>
        <taxon>PS1 clade</taxon>
    </lineage>
</organism>
<feature type="compositionally biased region" description="Polar residues" evidence="1">
    <location>
        <begin position="104"/>
        <end position="121"/>
    </location>
</feature>
<comment type="caution">
    <text evidence="2">The sequence shown here is derived from an EMBL/GenBank/DDBJ whole genome shotgun (WGS) entry which is preliminary data.</text>
</comment>
<evidence type="ECO:0000256" key="1">
    <source>
        <dbReference type="SAM" id="MobiDB-lite"/>
    </source>
</evidence>
<protein>
    <recommendedName>
        <fullName evidence="4">ATP-dependent helicase</fullName>
    </recommendedName>
</protein>
<reference evidence="2" key="1">
    <citation type="submission" date="2020-10" db="EMBL/GenBank/DDBJ databases">
        <title>Microbiome of the Black Sea water column analyzed by genome centric metagenomics.</title>
        <authorList>
            <person name="Cabello-Yeves P.J."/>
            <person name="Callieri C."/>
            <person name="Picazo A."/>
            <person name="Mehrshad M."/>
            <person name="Haro-Moreno J.M."/>
            <person name="Roda-Garcia J."/>
            <person name="Dzembekova N."/>
            <person name="Slabakova V."/>
            <person name="Slabakova N."/>
            <person name="Moncheva S."/>
            <person name="Rodriguez-Valera F."/>
        </authorList>
    </citation>
    <scope>NUCLEOTIDE SEQUENCE</scope>
    <source>
        <strain evidence="2">BS307-5m-G5</strain>
    </source>
</reference>
<feature type="compositionally biased region" description="Basic and acidic residues" evidence="1">
    <location>
        <begin position="67"/>
        <end position="79"/>
    </location>
</feature>
<feature type="compositionally biased region" description="Basic and acidic residues" evidence="1">
    <location>
        <begin position="128"/>
        <end position="141"/>
    </location>
</feature>
<name>A0A937HDZ0_9PROT</name>
<evidence type="ECO:0008006" key="4">
    <source>
        <dbReference type="Google" id="ProtNLM"/>
    </source>
</evidence>
<gene>
    <name evidence="2" type="ORF">ISQ19_04975</name>
</gene>
<evidence type="ECO:0000313" key="3">
    <source>
        <dbReference type="Proteomes" id="UP000785783"/>
    </source>
</evidence>
<evidence type="ECO:0000313" key="2">
    <source>
        <dbReference type="EMBL" id="MBL6762034.1"/>
    </source>
</evidence>
<sequence>RTGRAGRSGAAFTLATRNDTKYVDAIEQLIERSIEREAFAGGDDGEGGGEDKPRRARGGRSRSGGRSADRSEGRAENNGEAKSSASSGGGKRRGLLGRNRRNGKTNGDTISDNAISDNTASHKAAKPKRNEAASKSEKSEPAKSQAPRKSGKKGDAFEGNMPDFLK</sequence>
<dbReference type="EMBL" id="JADHOK010000061">
    <property type="protein sequence ID" value="MBL6762034.1"/>
    <property type="molecule type" value="Genomic_DNA"/>
</dbReference>
<feature type="region of interest" description="Disordered" evidence="1">
    <location>
        <begin position="36"/>
        <end position="166"/>
    </location>
</feature>
<proteinExistence type="predicted"/>
<dbReference type="AlphaFoldDB" id="A0A937HDZ0"/>
<feature type="non-terminal residue" evidence="2">
    <location>
        <position position="1"/>
    </location>
</feature>
<dbReference type="Proteomes" id="UP000785783">
    <property type="component" value="Unassembled WGS sequence"/>
</dbReference>